<dbReference type="SUPFAM" id="SSF55874">
    <property type="entry name" value="ATPase domain of HSP90 chaperone/DNA topoisomerase II/histidine kinase"/>
    <property type="match status" value="1"/>
</dbReference>
<reference evidence="28 29" key="1">
    <citation type="submission" date="2018-12" db="EMBL/GenBank/DDBJ databases">
        <title>Draft genome sequence of Embleya hyalina NBRC 13850T.</title>
        <authorList>
            <person name="Komaki H."/>
            <person name="Hosoyama A."/>
            <person name="Kimura A."/>
            <person name="Ichikawa N."/>
            <person name="Tamura T."/>
        </authorList>
    </citation>
    <scope>NUCLEOTIDE SEQUENCE [LARGE SCALE GENOMIC DNA]</scope>
    <source>
        <strain evidence="28 29">NBRC 13850</strain>
    </source>
</reference>
<keyword evidence="15" id="KW-0904">Protein phosphatase</keyword>
<keyword evidence="17" id="KW-0902">Two-component regulatory system</keyword>
<keyword evidence="9 25" id="KW-0812">Transmembrane</keyword>
<proteinExistence type="predicted"/>
<dbReference type="PANTHER" id="PTHR44936:SF9">
    <property type="entry name" value="SENSOR PROTEIN CREC"/>
    <property type="match status" value="1"/>
</dbReference>
<dbReference type="InterPro" id="IPR050980">
    <property type="entry name" value="2C_sensor_his_kinase"/>
</dbReference>
<dbReference type="Gene3D" id="1.10.287.130">
    <property type="match status" value="1"/>
</dbReference>
<dbReference type="GO" id="GO:0000155">
    <property type="term" value="F:phosphorelay sensor kinase activity"/>
    <property type="evidence" value="ECO:0007669"/>
    <property type="project" value="InterPro"/>
</dbReference>
<dbReference type="InterPro" id="IPR005467">
    <property type="entry name" value="His_kinase_dom"/>
</dbReference>
<feature type="domain" description="HAMP" evidence="27">
    <location>
        <begin position="219"/>
        <end position="271"/>
    </location>
</feature>
<dbReference type="Pfam" id="PF00672">
    <property type="entry name" value="HAMP"/>
    <property type="match status" value="1"/>
</dbReference>
<keyword evidence="19" id="KW-0843">Virulence</keyword>
<evidence type="ECO:0000256" key="9">
    <source>
        <dbReference type="ARBA" id="ARBA00022692"/>
    </source>
</evidence>
<feature type="compositionally biased region" description="Basic residues" evidence="24">
    <location>
        <begin position="485"/>
        <end position="504"/>
    </location>
</feature>
<dbReference type="InterPro" id="IPR003661">
    <property type="entry name" value="HisK_dim/P_dom"/>
</dbReference>
<feature type="region of interest" description="Disordered" evidence="24">
    <location>
        <begin position="1"/>
        <end position="49"/>
    </location>
</feature>
<dbReference type="Gene3D" id="3.30.565.10">
    <property type="entry name" value="Histidine kinase-like ATPase, C-terminal domain"/>
    <property type="match status" value="1"/>
</dbReference>
<evidence type="ECO:0000256" key="18">
    <source>
        <dbReference type="ARBA" id="ARBA00023016"/>
    </source>
</evidence>
<comment type="subcellular location">
    <subcellularLocation>
        <location evidence="4">Cell membrane</location>
        <topology evidence="4">Multi-pass membrane protein</topology>
    </subcellularLocation>
</comment>
<evidence type="ECO:0000256" key="10">
    <source>
        <dbReference type="ARBA" id="ARBA00022741"/>
    </source>
</evidence>
<keyword evidence="12" id="KW-0378">Hydrolase</keyword>
<evidence type="ECO:0000256" key="6">
    <source>
        <dbReference type="ARBA" id="ARBA00022475"/>
    </source>
</evidence>
<evidence type="ECO:0000259" key="26">
    <source>
        <dbReference type="PROSITE" id="PS50109"/>
    </source>
</evidence>
<evidence type="ECO:0000256" key="20">
    <source>
        <dbReference type="ARBA" id="ARBA00023211"/>
    </source>
</evidence>
<feature type="transmembrane region" description="Helical" evidence="25">
    <location>
        <begin position="55"/>
        <end position="78"/>
    </location>
</feature>
<dbReference type="Pfam" id="PF02518">
    <property type="entry name" value="HATPase_c"/>
    <property type="match status" value="1"/>
</dbReference>
<comment type="cofactor">
    <cofactor evidence="3">
        <name>Mg(2+)</name>
        <dbReference type="ChEBI" id="CHEBI:18420"/>
    </cofactor>
</comment>
<dbReference type="GO" id="GO:0005524">
    <property type="term" value="F:ATP binding"/>
    <property type="evidence" value="ECO:0007669"/>
    <property type="project" value="UniProtKB-KW"/>
</dbReference>
<name>A0A401YF77_9ACTN</name>
<keyword evidence="18" id="KW-0346">Stress response</keyword>
<dbReference type="CDD" id="cd00082">
    <property type="entry name" value="HisKA"/>
    <property type="match status" value="1"/>
</dbReference>
<feature type="region of interest" description="Disordered" evidence="24">
    <location>
        <begin position="480"/>
        <end position="504"/>
    </location>
</feature>
<keyword evidence="13" id="KW-0067">ATP-binding</keyword>
<keyword evidence="6" id="KW-1003">Cell membrane</keyword>
<evidence type="ECO:0000256" key="1">
    <source>
        <dbReference type="ARBA" id="ARBA00000085"/>
    </source>
</evidence>
<comment type="catalytic activity">
    <reaction evidence="1">
        <text>ATP + protein L-histidine = ADP + protein N-phospho-L-histidine.</text>
        <dbReference type="EC" id="2.7.13.3"/>
    </reaction>
</comment>
<protein>
    <recommendedName>
        <fullName evidence="21">Signal transduction histidine-protein kinase/phosphatase MprB</fullName>
        <ecNumber evidence="5">2.7.13.3</ecNumber>
    </recommendedName>
    <alternativeName>
        <fullName evidence="22">Mycobacterial persistence regulator B</fullName>
    </alternativeName>
</protein>
<evidence type="ECO:0000256" key="11">
    <source>
        <dbReference type="ARBA" id="ARBA00022777"/>
    </source>
</evidence>
<dbReference type="CDD" id="cd06225">
    <property type="entry name" value="HAMP"/>
    <property type="match status" value="1"/>
</dbReference>
<feature type="transmembrane region" description="Helical" evidence="25">
    <location>
        <begin position="194"/>
        <end position="214"/>
    </location>
</feature>
<evidence type="ECO:0000313" key="29">
    <source>
        <dbReference type="Proteomes" id="UP000286931"/>
    </source>
</evidence>
<dbReference type="PROSITE" id="PS50109">
    <property type="entry name" value="HIS_KIN"/>
    <property type="match status" value="1"/>
</dbReference>
<feature type="coiled-coil region" evidence="23">
    <location>
        <begin position="263"/>
        <end position="324"/>
    </location>
</feature>
<dbReference type="SMART" id="SM00304">
    <property type="entry name" value="HAMP"/>
    <property type="match status" value="1"/>
</dbReference>
<keyword evidence="10" id="KW-0547">Nucleotide-binding</keyword>
<evidence type="ECO:0000256" key="25">
    <source>
        <dbReference type="SAM" id="Phobius"/>
    </source>
</evidence>
<accession>A0A401YF77</accession>
<evidence type="ECO:0000256" key="13">
    <source>
        <dbReference type="ARBA" id="ARBA00022840"/>
    </source>
</evidence>
<keyword evidence="20" id="KW-0464">Manganese</keyword>
<evidence type="ECO:0000256" key="7">
    <source>
        <dbReference type="ARBA" id="ARBA00022553"/>
    </source>
</evidence>
<evidence type="ECO:0000259" key="27">
    <source>
        <dbReference type="PROSITE" id="PS50885"/>
    </source>
</evidence>
<keyword evidence="23" id="KW-0175">Coiled coil</keyword>
<evidence type="ECO:0000256" key="24">
    <source>
        <dbReference type="SAM" id="MobiDB-lite"/>
    </source>
</evidence>
<dbReference type="GO" id="GO:0005886">
    <property type="term" value="C:plasma membrane"/>
    <property type="evidence" value="ECO:0007669"/>
    <property type="project" value="UniProtKB-SubCell"/>
</dbReference>
<dbReference type="PRINTS" id="PR00344">
    <property type="entry name" value="BCTRLSENSOR"/>
</dbReference>
<keyword evidence="11 28" id="KW-0418">Kinase</keyword>
<sequence length="504" mass="52626">MRLRSGGRGATGRRGEGRSGGRAAGAAERADGSARVPRSAGPRPARAPRGLRGTLVRVSLAVTTMVALAFLIPLVLVIREIAADRTFTDAERQAAALQPALVITTERAALEPAIASVPAGSGGRIAIHLPDGSVLGRPRASEHNVAGARESARSFRVRAGGGWALLQPVVLDQGRITVIEVYVPDGDLDHGVGTAWLVLTGVAVVLVGGSVLVADRLGAQVVRSARALAAAARSLGTGDLEARIAPQGPSELQEAATSFNTMADRVEQLLANEREMAADLSHRLRTPLTALRLNAAALGDDPVAEQTRDAVARLEREVDELIRGARRSSASIERVGCDAAEVVRARMDFWSALAEDEDRPWQLVGAEVPVRVPVSRGDLAAGLDAMLGNVFRHTEEGVPFSVTLHAGRESVILLVADGGPGIADPETALRRGHGQGGDGSTGLGLDIVRRLAEATGGEVDLGRSVLGGAEVSVRLGAGRTDAVTRRSRRAGKSRRGRRRPVSAE</sequence>
<dbReference type="PROSITE" id="PS50885">
    <property type="entry name" value="HAMP"/>
    <property type="match status" value="1"/>
</dbReference>
<evidence type="ECO:0000256" key="15">
    <source>
        <dbReference type="ARBA" id="ARBA00022912"/>
    </source>
</evidence>
<evidence type="ECO:0000256" key="3">
    <source>
        <dbReference type="ARBA" id="ARBA00001946"/>
    </source>
</evidence>
<feature type="compositionally biased region" description="Gly residues" evidence="24">
    <location>
        <begin position="1"/>
        <end position="12"/>
    </location>
</feature>
<dbReference type="GO" id="GO:0004721">
    <property type="term" value="F:phosphoprotein phosphatase activity"/>
    <property type="evidence" value="ECO:0007669"/>
    <property type="project" value="UniProtKB-KW"/>
</dbReference>
<keyword evidence="25" id="KW-0472">Membrane</keyword>
<dbReference type="SUPFAM" id="SSF47384">
    <property type="entry name" value="Homodimeric domain of signal transducing histidine kinase"/>
    <property type="match status" value="1"/>
</dbReference>
<feature type="domain" description="Histidine kinase" evidence="26">
    <location>
        <begin position="279"/>
        <end position="479"/>
    </location>
</feature>
<dbReference type="AlphaFoldDB" id="A0A401YF77"/>
<dbReference type="PANTHER" id="PTHR44936">
    <property type="entry name" value="SENSOR PROTEIN CREC"/>
    <property type="match status" value="1"/>
</dbReference>
<evidence type="ECO:0000256" key="8">
    <source>
        <dbReference type="ARBA" id="ARBA00022679"/>
    </source>
</evidence>
<evidence type="ECO:0000256" key="12">
    <source>
        <dbReference type="ARBA" id="ARBA00022801"/>
    </source>
</evidence>
<comment type="caution">
    <text evidence="28">The sequence shown here is derived from an EMBL/GenBank/DDBJ whole genome shotgun (WGS) entry which is preliminary data.</text>
</comment>
<keyword evidence="7" id="KW-0597">Phosphoprotein</keyword>
<dbReference type="EC" id="2.7.13.3" evidence="5"/>
<evidence type="ECO:0000256" key="23">
    <source>
        <dbReference type="SAM" id="Coils"/>
    </source>
</evidence>
<evidence type="ECO:0000313" key="28">
    <source>
        <dbReference type="EMBL" id="GCD93261.1"/>
    </source>
</evidence>
<feature type="compositionally biased region" description="Low complexity" evidence="24">
    <location>
        <begin position="33"/>
        <end position="49"/>
    </location>
</feature>
<evidence type="ECO:0000256" key="17">
    <source>
        <dbReference type="ARBA" id="ARBA00023012"/>
    </source>
</evidence>
<dbReference type="InterPro" id="IPR003594">
    <property type="entry name" value="HATPase_dom"/>
</dbReference>
<gene>
    <name evidence="28" type="ORF">EHYA_00904</name>
</gene>
<evidence type="ECO:0000256" key="19">
    <source>
        <dbReference type="ARBA" id="ARBA00023026"/>
    </source>
</evidence>
<keyword evidence="14" id="KW-0460">Magnesium</keyword>
<dbReference type="InterPro" id="IPR036097">
    <property type="entry name" value="HisK_dim/P_sf"/>
</dbReference>
<evidence type="ECO:0000256" key="14">
    <source>
        <dbReference type="ARBA" id="ARBA00022842"/>
    </source>
</evidence>
<dbReference type="Proteomes" id="UP000286931">
    <property type="component" value="Unassembled WGS sequence"/>
</dbReference>
<evidence type="ECO:0000256" key="22">
    <source>
        <dbReference type="ARBA" id="ARBA00041776"/>
    </source>
</evidence>
<dbReference type="InterPro" id="IPR036890">
    <property type="entry name" value="HATPase_C_sf"/>
</dbReference>
<keyword evidence="29" id="KW-1185">Reference proteome</keyword>
<evidence type="ECO:0000256" key="21">
    <source>
        <dbReference type="ARBA" id="ARBA00040454"/>
    </source>
</evidence>
<dbReference type="SMART" id="SM00388">
    <property type="entry name" value="HisKA"/>
    <property type="match status" value="1"/>
</dbReference>
<dbReference type="InterPro" id="IPR003660">
    <property type="entry name" value="HAMP_dom"/>
</dbReference>
<dbReference type="InterPro" id="IPR004358">
    <property type="entry name" value="Sig_transdc_His_kin-like_C"/>
</dbReference>
<evidence type="ECO:0000256" key="2">
    <source>
        <dbReference type="ARBA" id="ARBA00001936"/>
    </source>
</evidence>
<keyword evidence="8" id="KW-0808">Transferase</keyword>
<organism evidence="28 29">
    <name type="scientific">Embleya hyalina</name>
    <dbReference type="NCBI Taxonomy" id="516124"/>
    <lineage>
        <taxon>Bacteria</taxon>
        <taxon>Bacillati</taxon>
        <taxon>Actinomycetota</taxon>
        <taxon>Actinomycetes</taxon>
        <taxon>Kitasatosporales</taxon>
        <taxon>Streptomycetaceae</taxon>
        <taxon>Embleya</taxon>
    </lineage>
</organism>
<dbReference type="EMBL" id="BIFH01000014">
    <property type="protein sequence ID" value="GCD93261.1"/>
    <property type="molecule type" value="Genomic_DNA"/>
</dbReference>
<keyword evidence="16 25" id="KW-1133">Transmembrane helix</keyword>
<dbReference type="Pfam" id="PF00512">
    <property type="entry name" value="HisKA"/>
    <property type="match status" value="1"/>
</dbReference>
<evidence type="ECO:0000256" key="5">
    <source>
        <dbReference type="ARBA" id="ARBA00012438"/>
    </source>
</evidence>
<evidence type="ECO:0000256" key="16">
    <source>
        <dbReference type="ARBA" id="ARBA00022989"/>
    </source>
</evidence>
<evidence type="ECO:0000256" key="4">
    <source>
        <dbReference type="ARBA" id="ARBA00004651"/>
    </source>
</evidence>
<comment type="cofactor">
    <cofactor evidence="2">
        <name>Mn(2+)</name>
        <dbReference type="ChEBI" id="CHEBI:29035"/>
    </cofactor>
</comment>
<dbReference type="SMART" id="SM00387">
    <property type="entry name" value="HATPase_c"/>
    <property type="match status" value="1"/>
</dbReference>